<proteinExistence type="predicted"/>
<dbReference type="Proteomes" id="UP000257109">
    <property type="component" value="Unassembled WGS sequence"/>
</dbReference>
<keyword evidence="2" id="KW-1185">Reference proteome</keyword>
<evidence type="ECO:0000313" key="2">
    <source>
        <dbReference type="Proteomes" id="UP000257109"/>
    </source>
</evidence>
<dbReference type="AlphaFoldDB" id="A0A371FSW1"/>
<comment type="caution">
    <text evidence="1">The sequence shown here is derived from an EMBL/GenBank/DDBJ whole genome shotgun (WGS) entry which is preliminary data.</text>
</comment>
<name>A0A371FSW1_MUCPR</name>
<accession>A0A371FSW1</accession>
<protein>
    <recommendedName>
        <fullName evidence="3">DUF4371 domain-containing protein</fullName>
    </recommendedName>
</protein>
<feature type="non-terminal residue" evidence="1">
    <location>
        <position position="1"/>
    </location>
</feature>
<evidence type="ECO:0000313" key="1">
    <source>
        <dbReference type="EMBL" id="RDX81398.1"/>
    </source>
</evidence>
<dbReference type="OrthoDB" id="1413337at2759"/>
<dbReference type="EMBL" id="QJKJ01007942">
    <property type="protein sequence ID" value="RDX81398.1"/>
    <property type="molecule type" value="Genomic_DNA"/>
</dbReference>
<sequence>MFLRLILLDSWEFPPKIRCYKIHYHYLGHKVQNGFISILAHGVKSSIMKIIEEAKYFFYNSYCTPNVSHQEQMIEIVPCINKSNNKIKIKEYFLEYLKFLDLNINYVRGRGYDNGSNMKGNC</sequence>
<dbReference type="PANTHER" id="PTHR45749:SF35">
    <property type="entry name" value="AC-LIKE TRANSPOSASE-RELATED"/>
    <property type="match status" value="1"/>
</dbReference>
<evidence type="ECO:0008006" key="3">
    <source>
        <dbReference type="Google" id="ProtNLM"/>
    </source>
</evidence>
<dbReference type="PANTHER" id="PTHR45749">
    <property type="match status" value="1"/>
</dbReference>
<organism evidence="1 2">
    <name type="scientific">Mucuna pruriens</name>
    <name type="common">Velvet bean</name>
    <name type="synonym">Dolichos pruriens</name>
    <dbReference type="NCBI Taxonomy" id="157652"/>
    <lineage>
        <taxon>Eukaryota</taxon>
        <taxon>Viridiplantae</taxon>
        <taxon>Streptophyta</taxon>
        <taxon>Embryophyta</taxon>
        <taxon>Tracheophyta</taxon>
        <taxon>Spermatophyta</taxon>
        <taxon>Magnoliopsida</taxon>
        <taxon>eudicotyledons</taxon>
        <taxon>Gunneridae</taxon>
        <taxon>Pentapetalae</taxon>
        <taxon>rosids</taxon>
        <taxon>fabids</taxon>
        <taxon>Fabales</taxon>
        <taxon>Fabaceae</taxon>
        <taxon>Papilionoideae</taxon>
        <taxon>50 kb inversion clade</taxon>
        <taxon>NPAAA clade</taxon>
        <taxon>indigoferoid/millettioid clade</taxon>
        <taxon>Phaseoleae</taxon>
        <taxon>Mucuna</taxon>
    </lineage>
</organism>
<gene>
    <name evidence="1" type="ORF">CR513_37933</name>
</gene>
<reference evidence="1" key="1">
    <citation type="submission" date="2018-05" db="EMBL/GenBank/DDBJ databases">
        <title>Draft genome of Mucuna pruriens seed.</title>
        <authorList>
            <person name="Nnadi N.E."/>
            <person name="Vos R."/>
            <person name="Hasami M.H."/>
            <person name="Devisetty U.K."/>
            <person name="Aguiy J.C."/>
        </authorList>
    </citation>
    <scope>NUCLEOTIDE SEQUENCE [LARGE SCALE GENOMIC DNA]</scope>
    <source>
        <strain evidence="1">JCA_2017</strain>
    </source>
</reference>
<dbReference type="STRING" id="157652.A0A371FSW1"/>